<dbReference type="PANTHER" id="PTHR16442:SF1">
    <property type="entry name" value="RING FINGER PROTEIN 17"/>
    <property type="match status" value="1"/>
</dbReference>
<feature type="compositionally biased region" description="Polar residues" evidence="5">
    <location>
        <begin position="948"/>
        <end position="971"/>
    </location>
</feature>
<dbReference type="Gene3D" id="3.30.40.10">
    <property type="entry name" value="Zinc/RING finger domain, C3HC4 (zinc finger)"/>
    <property type="match status" value="1"/>
</dbReference>
<feature type="domain" description="Tudor" evidence="8">
    <location>
        <begin position="1049"/>
        <end position="1108"/>
    </location>
</feature>
<feature type="domain" description="RING-type" evidence="6">
    <location>
        <begin position="7"/>
        <end position="56"/>
    </location>
</feature>
<evidence type="ECO:0000259" key="7">
    <source>
        <dbReference type="PROSITE" id="PS50119"/>
    </source>
</evidence>
<dbReference type="InterPro" id="IPR035437">
    <property type="entry name" value="SNase_OB-fold_sf"/>
</dbReference>
<evidence type="ECO:0000256" key="1">
    <source>
        <dbReference type="ARBA" id="ARBA00022723"/>
    </source>
</evidence>
<feature type="region of interest" description="Disordered" evidence="5">
    <location>
        <begin position="871"/>
        <end position="922"/>
    </location>
</feature>
<evidence type="ECO:0008006" key="11">
    <source>
        <dbReference type="Google" id="ProtNLM"/>
    </source>
</evidence>
<dbReference type="PROSITE" id="PS50119">
    <property type="entry name" value="ZF_BBOX"/>
    <property type="match status" value="1"/>
</dbReference>
<dbReference type="OrthoDB" id="5800423at2759"/>
<dbReference type="FunFam" id="2.30.30.140:FF:000018">
    <property type="entry name" value="Serine/threonine-protein kinase 31"/>
    <property type="match status" value="3"/>
</dbReference>
<dbReference type="InterPro" id="IPR002999">
    <property type="entry name" value="Tudor"/>
</dbReference>
<evidence type="ECO:0000259" key="8">
    <source>
        <dbReference type="PROSITE" id="PS50304"/>
    </source>
</evidence>
<dbReference type="RefSeq" id="XP_066927046.1">
    <property type="nucleotide sequence ID" value="XM_067070945.1"/>
</dbReference>
<feature type="compositionally biased region" description="Low complexity" evidence="5">
    <location>
        <begin position="900"/>
        <end position="922"/>
    </location>
</feature>
<dbReference type="SUPFAM" id="SSF57845">
    <property type="entry name" value="B-box zinc-binding domain"/>
    <property type="match status" value="1"/>
</dbReference>
<keyword evidence="1" id="KW-0479">Metal-binding</keyword>
<protein>
    <recommendedName>
        <fullName evidence="11">RING finger protein 17</fullName>
    </recommendedName>
</protein>
<evidence type="ECO:0000256" key="3">
    <source>
        <dbReference type="ARBA" id="ARBA00022833"/>
    </source>
</evidence>
<dbReference type="Pfam" id="PF00567">
    <property type="entry name" value="TUDOR"/>
    <property type="match status" value="4"/>
</dbReference>
<dbReference type="InterPro" id="IPR017907">
    <property type="entry name" value="Znf_RING_CS"/>
</dbReference>
<feature type="region of interest" description="Disordered" evidence="5">
    <location>
        <begin position="948"/>
        <end position="984"/>
    </location>
</feature>
<evidence type="ECO:0000313" key="10">
    <source>
        <dbReference type="Proteomes" id="UP000594262"/>
    </source>
</evidence>
<dbReference type="GO" id="GO:0008270">
    <property type="term" value="F:zinc ion binding"/>
    <property type="evidence" value="ECO:0007669"/>
    <property type="project" value="UniProtKB-KW"/>
</dbReference>
<accession>A0A7M5V6H2</accession>
<dbReference type="PANTHER" id="PTHR16442">
    <property type="entry name" value="RING FINGER PROTEIN 17"/>
    <property type="match status" value="1"/>
</dbReference>
<name>A0A7M5V6H2_9CNID</name>
<dbReference type="PROSITE" id="PS50089">
    <property type="entry name" value="ZF_RING_2"/>
    <property type="match status" value="1"/>
</dbReference>
<evidence type="ECO:0000256" key="4">
    <source>
        <dbReference type="PROSITE-ProRule" id="PRU00024"/>
    </source>
</evidence>
<dbReference type="Proteomes" id="UP000594262">
    <property type="component" value="Unplaced"/>
</dbReference>
<feature type="domain" description="Tudor" evidence="8">
    <location>
        <begin position="1341"/>
        <end position="1401"/>
    </location>
</feature>
<dbReference type="Gene3D" id="2.30.30.140">
    <property type="match status" value="4"/>
</dbReference>
<feature type="domain" description="B box-type" evidence="7">
    <location>
        <begin position="184"/>
        <end position="226"/>
    </location>
</feature>
<dbReference type="InterPro" id="IPR013083">
    <property type="entry name" value="Znf_RING/FYVE/PHD"/>
</dbReference>
<keyword evidence="3" id="KW-0862">Zinc</keyword>
<dbReference type="SUPFAM" id="SSF63748">
    <property type="entry name" value="Tudor/PWWP/MBT"/>
    <property type="match status" value="4"/>
</dbReference>
<feature type="region of interest" description="Disordered" evidence="5">
    <location>
        <begin position="1177"/>
        <end position="1197"/>
    </location>
</feature>
<organism evidence="9 10">
    <name type="scientific">Clytia hemisphaerica</name>
    <dbReference type="NCBI Taxonomy" id="252671"/>
    <lineage>
        <taxon>Eukaryota</taxon>
        <taxon>Metazoa</taxon>
        <taxon>Cnidaria</taxon>
        <taxon>Hydrozoa</taxon>
        <taxon>Hydroidolina</taxon>
        <taxon>Leptothecata</taxon>
        <taxon>Obeliida</taxon>
        <taxon>Clytiidae</taxon>
        <taxon>Clytia</taxon>
    </lineage>
</organism>
<feature type="domain" description="Tudor" evidence="8">
    <location>
        <begin position="731"/>
        <end position="790"/>
    </location>
</feature>
<feature type="compositionally biased region" description="Polar residues" evidence="5">
    <location>
        <begin position="871"/>
        <end position="881"/>
    </location>
</feature>
<evidence type="ECO:0000259" key="6">
    <source>
        <dbReference type="PROSITE" id="PS50089"/>
    </source>
</evidence>
<evidence type="ECO:0000256" key="2">
    <source>
        <dbReference type="ARBA" id="ARBA00022771"/>
    </source>
</evidence>
<dbReference type="Gene3D" id="3.30.160.60">
    <property type="entry name" value="Classic Zinc Finger"/>
    <property type="match status" value="1"/>
</dbReference>
<proteinExistence type="predicted"/>
<feature type="compositionally biased region" description="Basic and acidic residues" evidence="5">
    <location>
        <begin position="1187"/>
        <end position="1197"/>
    </location>
</feature>
<dbReference type="SUPFAM" id="SSF57850">
    <property type="entry name" value="RING/U-box"/>
    <property type="match status" value="1"/>
</dbReference>
<dbReference type="CDD" id="cd20379">
    <property type="entry name" value="Tudor_dTUD-like"/>
    <property type="match status" value="1"/>
</dbReference>
<keyword evidence="2 4" id="KW-0863">Zinc-finger</keyword>
<dbReference type="PROSITE" id="PS50304">
    <property type="entry name" value="TUDOR"/>
    <property type="match status" value="4"/>
</dbReference>
<evidence type="ECO:0000256" key="5">
    <source>
        <dbReference type="SAM" id="MobiDB-lite"/>
    </source>
</evidence>
<reference evidence="9" key="1">
    <citation type="submission" date="2021-01" db="UniProtKB">
        <authorList>
            <consortium name="EnsemblMetazoa"/>
        </authorList>
    </citation>
    <scope>IDENTIFICATION</scope>
</reference>
<dbReference type="GeneID" id="136814406"/>
<dbReference type="SMART" id="SM00333">
    <property type="entry name" value="TUDOR"/>
    <property type="match status" value="4"/>
</dbReference>
<sequence>MQRSPTCENCQRNFELRDYQPIGPRIPLLLKCGHTFCEGCLTKTARLHQEIQCFKCGVKQTLEPRGEKGVQNLLPNIYMLGVLLFNRRAASCCNVDGAQGCLSVFGGIKSINQRSIPDQEDTPVAEANVEPVKDICEECSKKQATCLCKNCENTKFCDGCFVQVHRASKTLNKHSPFPIDYTSTESMTCTTHNDRTLEFYDKDTKKAICALCIISETYRTHNIVPITEIENSEEESSTLDEAADKAKETLKWLEISKKSLSESLPDEVANSYHLVSSVQAEFLQLHTLLLKRQLEIMEEASKDMSEIGSVHQEVQNLTIKIKEMKKTMKDYEMVKDDKKFKQLKGQELVDKLNGLADQPCIYKHETLDESVNFQIQKDVSNTLKSVGSIEKKQAQFRLLKVDELTDEEKEPILDKYSLDEKELNAVQENEIYQKKLEKKKVTPLMMIPQTGHYELVYLTHTRDPLNFMVQRCADKDRLQVMMTALNKYCRHSNDATDRVYNIDEGDIVCARYTQDHNWYRAQCVSAFCPKNPGVVPNYNNSLPVEVLYIDYGNSEWIPLNNLRKMKESLIEIPAMAVNCSLMDIVPPFKAVVWPERSIKAFNSLTGDRPMLMNIRDRVPGKLLVDLRRPDDEEPTNDDDRPVSVRDALVFLEVACIFSPSSFPNADIHKSAKDFPLHIPFNIEQYVDVTATHIVDYKHLYLQRLDSPVLEEQTSLSKLYKGRNKRAWKIDWPYRNLVCAARFSGDQTWYRAKVRNVNHDETVVVEYIDFGNEETLPFTDIKKIPDMYLKLPRQCVKVSLYGIENVVEDEEAKKIRKFLDTKVLNQALVCLVKDINAEEEPEICLYDTSTSQDININELLNNLDVLLPQESQTDETVNTANEPPSEPENLPQDDTDKVSVKSDASSKASCPSQSSNLSSSQSASTITPFQVAPFLDKETLLMERHEASSFPTFQQGANKDSTSSAPTSLQETTRNDHNVTPQPSPAFPQYMRAVFPKEEKFKATGVYVDDDANLHLHVMIDDDNILERIMQKLNKNPAKQYKKHPKDTSHLQINQAALGRFSQDGFWYRVRIMEIMTPQIVKIHFIDFGNTENAHISQLFEKPKFLEVPAQCLSTKLANVSPSGNKWKRDAIQLLKEKIEEKQLDVRVEGDRTFIIGDGEDLSLMLVNKGFASVAQHNPPAVDVTSEPSKDKSEPPSENRIVEELFSTLSHSTDDAVSEPDHEAPSPAFPHPDDQAPTEEISNDLNTLTLSESPVETRLTYTEQTLPDVGVRFDVNVTQVDRPDLVYIQRASVTEGETSLSDDSIDHTAFSAYEDLTELWELSENINSDGFFGEDAKVPSNQVKKGMACIGRYSSDGQLYRALVLRVDHEEGVADLEYVDYGTKETVPIESIKPISHALLSLPVQSSKVCVYGLKPRKDAEGKKLHDSDWTVETMKEFYNMVANKRLIAEIIDQTISPPTIHLYDRCLREDSTTGQTDDVLIGQLMQNNNLAEYEI</sequence>
<feature type="domain" description="Tudor" evidence="8">
    <location>
        <begin position="501"/>
        <end position="572"/>
    </location>
</feature>
<dbReference type="CDD" id="cd19757">
    <property type="entry name" value="Bbox1"/>
    <property type="match status" value="1"/>
</dbReference>
<dbReference type="InterPro" id="IPR001841">
    <property type="entry name" value="Znf_RING"/>
</dbReference>
<evidence type="ECO:0000313" key="9">
    <source>
        <dbReference type="EnsemblMetazoa" id="CLYHEMP003181.1"/>
    </source>
</evidence>
<keyword evidence="10" id="KW-1185">Reference proteome</keyword>
<dbReference type="PROSITE" id="PS00518">
    <property type="entry name" value="ZF_RING_1"/>
    <property type="match status" value="1"/>
</dbReference>
<dbReference type="Gene3D" id="2.40.50.90">
    <property type="match status" value="4"/>
</dbReference>
<feature type="region of interest" description="Disordered" evidence="5">
    <location>
        <begin position="1209"/>
        <end position="1238"/>
    </location>
</feature>
<dbReference type="InterPro" id="IPR000315">
    <property type="entry name" value="Znf_B-box"/>
</dbReference>
<dbReference type="EnsemblMetazoa" id="CLYHEMT003181.1">
    <property type="protein sequence ID" value="CLYHEMP003181.1"/>
    <property type="gene ID" value="CLYHEMG003181"/>
</dbReference>